<keyword evidence="3" id="KW-0472">Membrane</keyword>
<feature type="transmembrane region" description="Helical" evidence="3">
    <location>
        <begin position="87"/>
        <end position="111"/>
    </location>
</feature>
<feature type="disulfide bond" evidence="2">
    <location>
        <begin position="309"/>
        <end position="324"/>
    </location>
</feature>
<dbReference type="PROSITE" id="PS50068">
    <property type="entry name" value="LDLRA_2"/>
    <property type="match status" value="5"/>
</dbReference>
<feature type="disulfide bond" evidence="2">
    <location>
        <begin position="178"/>
        <end position="193"/>
    </location>
</feature>
<name>A0AAF3FC13_9BILA</name>
<evidence type="ECO:0000313" key="5">
    <source>
        <dbReference type="WBParaSite" id="MBELARI_LOCUS4423"/>
    </source>
</evidence>
<accession>A0AAF3FC13</accession>
<proteinExistence type="predicted"/>
<feature type="disulfide bond" evidence="2">
    <location>
        <begin position="351"/>
        <end position="366"/>
    </location>
</feature>
<feature type="disulfide bond" evidence="2">
    <location>
        <begin position="271"/>
        <end position="286"/>
    </location>
</feature>
<sequence length="377" mass="40768">MAMPIDVSTSGPKGRYDPSPVEIVRGESLWSPHHTASTHLISSASEPIDPVYRPITSPPRTIAERFEDLLERMKKTCGWCRDVPGPLLLLFFLVFLGIIITAAILILIFALPGTQTLPLVLGGSEAEMVISDITWPLLAEKNDDTLVEFSTTNVDKCPGFGFSCMSRPDEFVGKSQRCDGVPDCGDSSDEKFCASCITNYACPPRPDQQRSKAALQRICLTPESICDGVNHCPDGWDESNFCKKTCMETEFVCPGSNNRGLQKCLPMNVRCDGVKDCSNGHDEEGCTECAKGAMFCEADEKCIASAQRCDGKIDCSDGSDEKGCDCVACSGSGRVLCQDKEGTCIMASQICDGVADCADGIDELRCINGKSNFTIEP</sequence>
<dbReference type="SMART" id="SM00192">
    <property type="entry name" value="LDLa"/>
    <property type="match status" value="5"/>
</dbReference>
<dbReference type="CDD" id="cd00112">
    <property type="entry name" value="LDLa"/>
    <property type="match status" value="4"/>
</dbReference>
<keyword evidence="4" id="KW-1185">Reference proteome</keyword>
<keyword evidence="3" id="KW-1133">Transmembrane helix</keyword>
<dbReference type="SUPFAM" id="SSF57424">
    <property type="entry name" value="LDL receptor-like module"/>
    <property type="match status" value="5"/>
</dbReference>
<comment type="caution">
    <text evidence="2">Lacks conserved residue(s) required for the propagation of feature annotation.</text>
</comment>
<dbReference type="Gene3D" id="4.10.400.10">
    <property type="entry name" value="Low-density Lipoprotein Receptor"/>
    <property type="match status" value="5"/>
</dbReference>
<dbReference type="InterPro" id="IPR036055">
    <property type="entry name" value="LDL_receptor-like_sf"/>
</dbReference>
<protein>
    <submittedName>
        <fullName evidence="5">Uncharacterized protein</fullName>
    </submittedName>
</protein>
<evidence type="ECO:0000256" key="2">
    <source>
        <dbReference type="PROSITE-ProRule" id="PRU00124"/>
    </source>
</evidence>
<evidence type="ECO:0000256" key="3">
    <source>
        <dbReference type="SAM" id="Phobius"/>
    </source>
</evidence>
<dbReference type="WBParaSite" id="MBELARI_LOCUS4423">
    <property type="protein sequence ID" value="MBELARI_LOCUS4423"/>
    <property type="gene ID" value="MBELARI_LOCUS4423"/>
</dbReference>
<evidence type="ECO:0000313" key="4">
    <source>
        <dbReference type="Proteomes" id="UP000887575"/>
    </source>
</evidence>
<organism evidence="4 5">
    <name type="scientific">Mesorhabditis belari</name>
    <dbReference type="NCBI Taxonomy" id="2138241"/>
    <lineage>
        <taxon>Eukaryota</taxon>
        <taxon>Metazoa</taxon>
        <taxon>Ecdysozoa</taxon>
        <taxon>Nematoda</taxon>
        <taxon>Chromadorea</taxon>
        <taxon>Rhabditida</taxon>
        <taxon>Rhabditina</taxon>
        <taxon>Rhabditomorpha</taxon>
        <taxon>Rhabditoidea</taxon>
        <taxon>Rhabditidae</taxon>
        <taxon>Mesorhabditinae</taxon>
        <taxon>Mesorhabditis</taxon>
    </lineage>
</organism>
<dbReference type="InterPro" id="IPR002172">
    <property type="entry name" value="LDrepeatLR_classA_rpt"/>
</dbReference>
<evidence type="ECO:0000256" key="1">
    <source>
        <dbReference type="ARBA" id="ARBA00023157"/>
    </source>
</evidence>
<dbReference type="Proteomes" id="UP000887575">
    <property type="component" value="Unassembled WGS sequence"/>
</dbReference>
<dbReference type="Pfam" id="PF00057">
    <property type="entry name" value="Ldl_recept_a"/>
    <property type="match status" value="3"/>
</dbReference>
<dbReference type="GO" id="GO:0043235">
    <property type="term" value="C:receptor complex"/>
    <property type="evidence" value="ECO:0007669"/>
    <property type="project" value="TreeGrafter"/>
</dbReference>
<dbReference type="PRINTS" id="PR00261">
    <property type="entry name" value="LDLRECEPTOR"/>
</dbReference>
<dbReference type="PANTHER" id="PTHR22722:SF5">
    <property type="entry name" value="LOW-DENSITY LIPOPROTEIN RECEPTOR-RELATED PROTEIN 1B"/>
    <property type="match status" value="1"/>
</dbReference>
<dbReference type="InterPro" id="IPR051221">
    <property type="entry name" value="LDLR-related"/>
</dbReference>
<keyword evidence="1 2" id="KW-1015">Disulfide bond</keyword>
<reference evidence="5" key="1">
    <citation type="submission" date="2024-02" db="UniProtKB">
        <authorList>
            <consortium name="WormBaseParasite"/>
        </authorList>
    </citation>
    <scope>IDENTIFICATION</scope>
</reference>
<dbReference type="GO" id="GO:0005041">
    <property type="term" value="F:low-density lipoprotein particle receptor activity"/>
    <property type="evidence" value="ECO:0007669"/>
    <property type="project" value="TreeGrafter"/>
</dbReference>
<dbReference type="GO" id="GO:0005886">
    <property type="term" value="C:plasma membrane"/>
    <property type="evidence" value="ECO:0007669"/>
    <property type="project" value="TreeGrafter"/>
</dbReference>
<dbReference type="AlphaFoldDB" id="A0AAF3FC13"/>
<dbReference type="PANTHER" id="PTHR22722">
    <property type="entry name" value="LOW-DENSITY LIPOPROTEIN RECEPTOR-RELATED PROTEIN 2-RELATED"/>
    <property type="match status" value="1"/>
</dbReference>
<keyword evidence="3" id="KW-0812">Transmembrane</keyword>